<name>A0AAP0F550_9MAGN</name>
<dbReference type="AlphaFoldDB" id="A0AAP0F550"/>
<evidence type="ECO:0000313" key="1">
    <source>
        <dbReference type="EMBL" id="KAK9104906.1"/>
    </source>
</evidence>
<dbReference type="Proteomes" id="UP001419268">
    <property type="component" value="Unassembled WGS sequence"/>
</dbReference>
<accession>A0AAP0F550</accession>
<evidence type="ECO:0000313" key="2">
    <source>
        <dbReference type="Proteomes" id="UP001419268"/>
    </source>
</evidence>
<reference evidence="1 2" key="1">
    <citation type="submission" date="2024-01" db="EMBL/GenBank/DDBJ databases">
        <title>Genome assemblies of Stephania.</title>
        <authorList>
            <person name="Yang L."/>
        </authorList>
    </citation>
    <scope>NUCLEOTIDE SEQUENCE [LARGE SCALE GENOMIC DNA]</scope>
    <source>
        <strain evidence="1">JXDWG</strain>
        <tissue evidence="1">Leaf</tissue>
    </source>
</reference>
<organism evidence="1 2">
    <name type="scientific">Stephania cephalantha</name>
    <dbReference type="NCBI Taxonomy" id="152367"/>
    <lineage>
        <taxon>Eukaryota</taxon>
        <taxon>Viridiplantae</taxon>
        <taxon>Streptophyta</taxon>
        <taxon>Embryophyta</taxon>
        <taxon>Tracheophyta</taxon>
        <taxon>Spermatophyta</taxon>
        <taxon>Magnoliopsida</taxon>
        <taxon>Ranunculales</taxon>
        <taxon>Menispermaceae</taxon>
        <taxon>Menispermoideae</taxon>
        <taxon>Cissampelideae</taxon>
        <taxon>Stephania</taxon>
    </lineage>
</organism>
<gene>
    <name evidence="1" type="ORF">Scep_021750</name>
</gene>
<protein>
    <submittedName>
        <fullName evidence="1">Uncharacterized protein</fullName>
    </submittedName>
</protein>
<keyword evidence="2" id="KW-1185">Reference proteome</keyword>
<comment type="caution">
    <text evidence="1">The sequence shown here is derived from an EMBL/GenBank/DDBJ whole genome shotgun (WGS) entry which is preliminary data.</text>
</comment>
<proteinExistence type="predicted"/>
<dbReference type="EMBL" id="JBBNAG010000009">
    <property type="protein sequence ID" value="KAK9104906.1"/>
    <property type="molecule type" value="Genomic_DNA"/>
</dbReference>
<sequence>MTKVVTQPLGTALTRSPHSSRDVVHASLRDRDSLVVPGSAQALRVLAGARSVRVPPARGGRHHGPSMGLVLAWCPRHARSQDLSTLAKVCLARAKARPCSCQGAALLVPRHDLARAKGSAKVMPPAMTKVVTQPLGTALTRSPHSSRDVVHASLRDRDSLVVPRSAQALRVLAGARSVRVPPARGGWHHGPSMGLALAWCPRHARRSFCYRAHAAPMRDHISL</sequence>